<reference evidence="1 2" key="1">
    <citation type="submission" date="2020-03" db="EMBL/GenBank/DDBJ databases">
        <title>WGS of actinomycetes isolated from Thailand.</title>
        <authorList>
            <person name="Thawai C."/>
        </authorList>
    </citation>
    <scope>NUCLEOTIDE SEQUENCE [LARGE SCALE GENOMIC DNA]</scope>
    <source>
        <strain evidence="1 2">SBST2-5</strain>
    </source>
</reference>
<comment type="caution">
    <text evidence="1">The sequence shown here is derived from an EMBL/GenBank/DDBJ whole genome shotgun (WGS) entry which is preliminary data.</text>
</comment>
<dbReference type="Proteomes" id="UP000730591">
    <property type="component" value="Unassembled WGS sequence"/>
</dbReference>
<sequence>MGWVACLVKGYPVAQGVAVHLVPMAAAVRGAGYGDRGLWPVIVFRRRVVHEFLEDVSRVVVSAVRVFFVAVG</sequence>
<evidence type="ECO:0000313" key="2">
    <source>
        <dbReference type="Proteomes" id="UP000730591"/>
    </source>
</evidence>
<name>A0ABX1AIT7_9ACTN</name>
<accession>A0ABX1AIT7</accession>
<evidence type="ECO:0000313" key="1">
    <source>
        <dbReference type="EMBL" id="NJP53698.1"/>
    </source>
</evidence>
<protein>
    <recommendedName>
        <fullName evidence="3">Secreted protein</fullName>
    </recommendedName>
</protein>
<proteinExistence type="predicted"/>
<organism evidence="1 2">
    <name type="scientific">Streptomyces composti</name>
    <dbReference type="NCBI Taxonomy" id="2720025"/>
    <lineage>
        <taxon>Bacteria</taxon>
        <taxon>Bacillati</taxon>
        <taxon>Actinomycetota</taxon>
        <taxon>Actinomycetes</taxon>
        <taxon>Kitasatosporales</taxon>
        <taxon>Streptomycetaceae</taxon>
        <taxon>Streptomyces</taxon>
    </lineage>
</organism>
<keyword evidence="2" id="KW-1185">Reference proteome</keyword>
<gene>
    <name evidence="1" type="ORF">HCJ93_27440</name>
</gene>
<dbReference type="RefSeq" id="WP_167998520.1">
    <property type="nucleotide sequence ID" value="NZ_JAATEM010000044.1"/>
</dbReference>
<evidence type="ECO:0008006" key="3">
    <source>
        <dbReference type="Google" id="ProtNLM"/>
    </source>
</evidence>
<dbReference type="EMBL" id="JAATEM010000044">
    <property type="protein sequence ID" value="NJP53698.1"/>
    <property type="molecule type" value="Genomic_DNA"/>
</dbReference>